<sequence>MAKRAVDPSVHSGQAHSLAVCQTLSAWLSGHPERKVLFVETPSKLKRGIQHKAHLEACGLPPVPHGATPITSLVGMRKHIANSALDAWTTQSKDPDYLRGPSSPVHHIFTQCGVLESLNRTPCYVREAIGYLVDNLNAKAFGFQYTHPWEGDG</sequence>
<dbReference type="AlphaFoldDB" id="A0A4Y7SF32"/>
<evidence type="ECO:0000313" key="2">
    <source>
        <dbReference type="Proteomes" id="UP000298030"/>
    </source>
</evidence>
<name>A0A4Y7SF32_COPMI</name>
<dbReference type="EMBL" id="QPFP01000148">
    <property type="protein sequence ID" value="TEB20246.1"/>
    <property type="molecule type" value="Genomic_DNA"/>
</dbReference>
<organism evidence="1 2">
    <name type="scientific">Coprinellus micaceus</name>
    <name type="common">Glistening ink-cap mushroom</name>
    <name type="synonym">Coprinus micaceus</name>
    <dbReference type="NCBI Taxonomy" id="71717"/>
    <lineage>
        <taxon>Eukaryota</taxon>
        <taxon>Fungi</taxon>
        <taxon>Dikarya</taxon>
        <taxon>Basidiomycota</taxon>
        <taxon>Agaricomycotina</taxon>
        <taxon>Agaricomycetes</taxon>
        <taxon>Agaricomycetidae</taxon>
        <taxon>Agaricales</taxon>
        <taxon>Agaricineae</taxon>
        <taxon>Psathyrellaceae</taxon>
        <taxon>Coprinellus</taxon>
    </lineage>
</organism>
<proteinExistence type="predicted"/>
<protein>
    <submittedName>
        <fullName evidence="1">Uncharacterized protein</fullName>
    </submittedName>
</protein>
<dbReference type="OrthoDB" id="3258143at2759"/>
<gene>
    <name evidence="1" type="ORF">FA13DRAFT_1801164</name>
</gene>
<keyword evidence="2" id="KW-1185">Reference proteome</keyword>
<evidence type="ECO:0000313" key="1">
    <source>
        <dbReference type="EMBL" id="TEB20246.1"/>
    </source>
</evidence>
<dbReference type="Proteomes" id="UP000298030">
    <property type="component" value="Unassembled WGS sequence"/>
</dbReference>
<accession>A0A4Y7SF32</accession>
<reference evidence="1 2" key="1">
    <citation type="journal article" date="2019" name="Nat. Ecol. Evol.">
        <title>Megaphylogeny resolves global patterns of mushroom evolution.</title>
        <authorList>
            <person name="Varga T."/>
            <person name="Krizsan K."/>
            <person name="Foldi C."/>
            <person name="Dima B."/>
            <person name="Sanchez-Garcia M."/>
            <person name="Sanchez-Ramirez S."/>
            <person name="Szollosi G.J."/>
            <person name="Szarkandi J.G."/>
            <person name="Papp V."/>
            <person name="Albert L."/>
            <person name="Andreopoulos W."/>
            <person name="Angelini C."/>
            <person name="Antonin V."/>
            <person name="Barry K.W."/>
            <person name="Bougher N.L."/>
            <person name="Buchanan P."/>
            <person name="Buyck B."/>
            <person name="Bense V."/>
            <person name="Catcheside P."/>
            <person name="Chovatia M."/>
            <person name="Cooper J."/>
            <person name="Damon W."/>
            <person name="Desjardin D."/>
            <person name="Finy P."/>
            <person name="Geml J."/>
            <person name="Haridas S."/>
            <person name="Hughes K."/>
            <person name="Justo A."/>
            <person name="Karasinski D."/>
            <person name="Kautmanova I."/>
            <person name="Kiss B."/>
            <person name="Kocsube S."/>
            <person name="Kotiranta H."/>
            <person name="LaButti K.M."/>
            <person name="Lechner B.E."/>
            <person name="Liimatainen K."/>
            <person name="Lipzen A."/>
            <person name="Lukacs Z."/>
            <person name="Mihaltcheva S."/>
            <person name="Morgado L.N."/>
            <person name="Niskanen T."/>
            <person name="Noordeloos M.E."/>
            <person name="Ohm R.A."/>
            <person name="Ortiz-Santana B."/>
            <person name="Ovrebo C."/>
            <person name="Racz N."/>
            <person name="Riley R."/>
            <person name="Savchenko A."/>
            <person name="Shiryaev A."/>
            <person name="Soop K."/>
            <person name="Spirin V."/>
            <person name="Szebenyi C."/>
            <person name="Tomsovsky M."/>
            <person name="Tulloss R.E."/>
            <person name="Uehling J."/>
            <person name="Grigoriev I.V."/>
            <person name="Vagvolgyi C."/>
            <person name="Papp T."/>
            <person name="Martin F.M."/>
            <person name="Miettinen O."/>
            <person name="Hibbett D.S."/>
            <person name="Nagy L.G."/>
        </authorList>
    </citation>
    <scope>NUCLEOTIDE SEQUENCE [LARGE SCALE GENOMIC DNA]</scope>
    <source>
        <strain evidence="1 2">FP101781</strain>
    </source>
</reference>
<comment type="caution">
    <text evidence="1">The sequence shown here is derived from an EMBL/GenBank/DDBJ whole genome shotgun (WGS) entry which is preliminary data.</text>
</comment>